<proteinExistence type="predicted"/>
<dbReference type="RefSeq" id="WP_244853566.1">
    <property type="nucleotide sequence ID" value="NZ_BORP01000004.1"/>
</dbReference>
<feature type="transmembrane region" description="Helical" evidence="6">
    <location>
        <begin position="282"/>
        <end position="303"/>
    </location>
</feature>
<dbReference type="InterPro" id="IPR014249">
    <property type="entry name" value="Spore_V_B"/>
</dbReference>
<feature type="transmembrane region" description="Helical" evidence="6">
    <location>
        <begin position="324"/>
        <end position="343"/>
    </location>
</feature>
<evidence type="ECO:0000256" key="4">
    <source>
        <dbReference type="ARBA" id="ARBA00022989"/>
    </source>
</evidence>
<comment type="subcellular location">
    <subcellularLocation>
        <location evidence="1">Cell membrane</location>
        <topology evidence="1">Multi-pass membrane protein</topology>
    </subcellularLocation>
</comment>
<evidence type="ECO:0000256" key="2">
    <source>
        <dbReference type="ARBA" id="ARBA00022475"/>
    </source>
</evidence>
<feature type="transmembrane region" description="Helical" evidence="6">
    <location>
        <begin position="85"/>
        <end position="110"/>
    </location>
</feature>
<keyword evidence="8" id="KW-1185">Reference proteome</keyword>
<organism evidence="7 8">
    <name type="scientific">Ornithinibacillus bavariensis</name>
    <dbReference type="NCBI Taxonomy" id="545502"/>
    <lineage>
        <taxon>Bacteria</taxon>
        <taxon>Bacillati</taxon>
        <taxon>Bacillota</taxon>
        <taxon>Bacilli</taxon>
        <taxon>Bacillales</taxon>
        <taxon>Bacillaceae</taxon>
        <taxon>Ornithinibacillus</taxon>
    </lineage>
</organism>
<dbReference type="PIRSF" id="PIRSF038958">
    <property type="entry name" value="PG_synth_SpoVB"/>
    <property type="match status" value="1"/>
</dbReference>
<dbReference type="PANTHER" id="PTHR30250">
    <property type="entry name" value="PST FAMILY PREDICTED COLANIC ACID TRANSPORTER"/>
    <property type="match status" value="1"/>
</dbReference>
<comment type="caution">
    <text evidence="7">The sequence shown here is derived from an EMBL/GenBank/DDBJ whole genome shotgun (WGS) entry which is preliminary data.</text>
</comment>
<feature type="transmembrane region" description="Helical" evidence="6">
    <location>
        <begin position="43"/>
        <end position="65"/>
    </location>
</feature>
<feature type="transmembrane region" description="Helical" evidence="6">
    <location>
        <begin position="349"/>
        <end position="369"/>
    </location>
</feature>
<feature type="transmembrane region" description="Helical" evidence="6">
    <location>
        <begin position="251"/>
        <end position="270"/>
    </location>
</feature>
<keyword evidence="2" id="KW-1003">Cell membrane</keyword>
<reference evidence="7" key="1">
    <citation type="submission" date="2021-03" db="EMBL/GenBank/DDBJ databases">
        <title>Antimicrobial resistance genes in bacteria isolated from Japanese honey, and their potential for conferring macrolide and lincosamide resistance in the American foulbrood pathogen Paenibacillus larvae.</title>
        <authorList>
            <person name="Okamoto M."/>
            <person name="Kumagai M."/>
            <person name="Kanamori H."/>
            <person name="Takamatsu D."/>
        </authorList>
    </citation>
    <scope>NUCLEOTIDE SEQUENCE</scope>
    <source>
        <strain evidence="7">J43TS3</strain>
    </source>
</reference>
<accession>A0A920C6C9</accession>
<feature type="transmembrane region" description="Helical" evidence="6">
    <location>
        <begin position="453"/>
        <end position="472"/>
    </location>
</feature>
<feature type="transmembrane region" description="Helical" evidence="6">
    <location>
        <begin position="187"/>
        <end position="205"/>
    </location>
</feature>
<evidence type="ECO:0000313" key="8">
    <source>
        <dbReference type="Proteomes" id="UP000676917"/>
    </source>
</evidence>
<dbReference type="CDD" id="cd13124">
    <property type="entry name" value="MATE_SpoVB_like"/>
    <property type="match status" value="1"/>
</dbReference>
<evidence type="ECO:0000256" key="6">
    <source>
        <dbReference type="SAM" id="Phobius"/>
    </source>
</evidence>
<feature type="transmembrane region" description="Helical" evidence="6">
    <location>
        <begin position="12"/>
        <end position="31"/>
    </location>
</feature>
<dbReference type="Proteomes" id="UP000676917">
    <property type="component" value="Unassembled WGS sequence"/>
</dbReference>
<gene>
    <name evidence="7" type="primary">spoVB</name>
    <name evidence="7" type="ORF">J43TS3_22660</name>
</gene>
<evidence type="ECO:0000256" key="3">
    <source>
        <dbReference type="ARBA" id="ARBA00022692"/>
    </source>
</evidence>
<dbReference type="Pfam" id="PF01943">
    <property type="entry name" value="Polysacc_synt"/>
    <property type="match status" value="1"/>
</dbReference>
<feature type="transmembrane region" description="Helical" evidence="6">
    <location>
        <begin position="413"/>
        <end position="432"/>
    </location>
</feature>
<evidence type="ECO:0000256" key="1">
    <source>
        <dbReference type="ARBA" id="ARBA00004651"/>
    </source>
</evidence>
<dbReference type="InterPro" id="IPR024923">
    <property type="entry name" value="PG_synth_SpoVB"/>
</dbReference>
<evidence type="ECO:0000313" key="7">
    <source>
        <dbReference type="EMBL" id="GIO27655.1"/>
    </source>
</evidence>
<dbReference type="NCBIfam" id="TIGR02900">
    <property type="entry name" value="spore_V_B"/>
    <property type="match status" value="1"/>
</dbReference>
<feature type="transmembrane region" description="Helical" evidence="6">
    <location>
        <begin position="389"/>
        <end position="407"/>
    </location>
</feature>
<protein>
    <submittedName>
        <fullName evidence="7">Stage V sporulation protein B</fullName>
    </submittedName>
</protein>
<feature type="transmembrane region" description="Helical" evidence="6">
    <location>
        <begin position="122"/>
        <end position="141"/>
    </location>
</feature>
<evidence type="ECO:0000256" key="5">
    <source>
        <dbReference type="ARBA" id="ARBA00023136"/>
    </source>
</evidence>
<keyword evidence="3 6" id="KW-0812">Transmembrane</keyword>
<dbReference type="InterPro" id="IPR002797">
    <property type="entry name" value="Polysacc_synth"/>
</dbReference>
<name>A0A920C6C9_9BACI</name>
<dbReference type="PANTHER" id="PTHR30250:SF24">
    <property type="entry name" value="STAGE V SPORULATION PROTEIN B"/>
    <property type="match status" value="1"/>
</dbReference>
<feature type="transmembrane region" description="Helical" evidence="6">
    <location>
        <begin position="162"/>
        <end position="181"/>
    </location>
</feature>
<sequence length="518" mass="57762">MLSKQTFLQGTLILILAGLITRFLGFINRLVVARLMGEEGVGLYMMALPTLFLVMTITQLGLPVAISKRVAEADAQNDRAKIKRILVVSIIITTVTSVIFTFIMIFTAPFIAKTLLTDDRTLYPLIAVSPIIPIVAVSSVLRGYFQGKQNMTPQSISQVIEQVVRISCVAFFVHLLLPYGIEFAAAGAMFSVILGEFISLLYMIYQFKQKKTIRLRHRFFSYLKSSKQTVKELFSIALPSTGSKMISSFSYFLEPIIVAHSLALAGLTSVVATKQYGELSGFVLPLLMLPTFITQSLSIALVPNISEAEAVSNKKLIHYRIHQAIRISFASGAISTVVLTIFAVPILTFMYGTANASTILVFMAPFYILLYIQSPLQATLQALDLAKPAMWNSLIGAVVKFIVLFILASNESFGIMGVAIAMSVSVILITLLHLAALRKEIHFYIPIKDVSKMIALILITWIIGKYIYNFYIIHDPNLILFLLALIVLAIIYIVFLFILKFITKDELEQLPFLQKWFR</sequence>
<dbReference type="EMBL" id="BORP01000004">
    <property type="protein sequence ID" value="GIO27655.1"/>
    <property type="molecule type" value="Genomic_DNA"/>
</dbReference>
<dbReference type="InterPro" id="IPR050833">
    <property type="entry name" value="Poly_Biosynth_Transport"/>
</dbReference>
<keyword evidence="4 6" id="KW-1133">Transmembrane helix</keyword>
<dbReference type="AlphaFoldDB" id="A0A920C6C9"/>
<feature type="transmembrane region" description="Helical" evidence="6">
    <location>
        <begin position="478"/>
        <end position="499"/>
    </location>
</feature>
<keyword evidence="5 6" id="KW-0472">Membrane</keyword>
<dbReference type="GO" id="GO:0005886">
    <property type="term" value="C:plasma membrane"/>
    <property type="evidence" value="ECO:0007669"/>
    <property type="project" value="UniProtKB-SubCell"/>
</dbReference>